<dbReference type="PANTHER" id="PTHR43434">
    <property type="entry name" value="PHOSPHOGLYCOLATE PHOSPHATASE"/>
    <property type="match status" value="1"/>
</dbReference>
<dbReference type="PANTHER" id="PTHR43434:SF1">
    <property type="entry name" value="PHOSPHOGLYCOLATE PHOSPHATASE"/>
    <property type="match status" value="1"/>
</dbReference>
<dbReference type="EMBL" id="MHSR01000024">
    <property type="protein sequence ID" value="OHA45966.1"/>
    <property type="molecule type" value="Genomic_DNA"/>
</dbReference>
<dbReference type="InterPro" id="IPR023198">
    <property type="entry name" value="PGP-like_dom2"/>
</dbReference>
<dbReference type="Gene3D" id="3.40.50.1000">
    <property type="entry name" value="HAD superfamily/HAD-like"/>
    <property type="match status" value="1"/>
</dbReference>
<dbReference type="AlphaFoldDB" id="A0A1G2PCA1"/>
<dbReference type="SFLD" id="SFLDS00003">
    <property type="entry name" value="Haloacid_Dehalogenase"/>
    <property type="match status" value="1"/>
</dbReference>
<dbReference type="GO" id="GO:0005829">
    <property type="term" value="C:cytosol"/>
    <property type="evidence" value="ECO:0007669"/>
    <property type="project" value="TreeGrafter"/>
</dbReference>
<reference evidence="1 2" key="1">
    <citation type="journal article" date="2016" name="Nat. Commun.">
        <title>Thousands of microbial genomes shed light on interconnected biogeochemical processes in an aquifer system.</title>
        <authorList>
            <person name="Anantharaman K."/>
            <person name="Brown C.T."/>
            <person name="Hug L.A."/>
            <person name="Sharon I."/>
            <person name="Castelle C.J."/>
            <person name="Probst A.J."/>
            <person name="Thomas B.C."/>
            <person name="Singh A."/>
            <person name="Wilkins M.J."/>
            <person name="Karaoz U."/>
            <person name="Brodie E.L."/>
            <person name="Williams K.H."/>
            <person name="Hubbard S.S."/>
            <person name="Banfield J.F."/>
        </authorList>
    </citation>
    <scope>NUCLEOTIDE SEQUENCE [LARGE SCALE GENOMIC DNA]</scope>
</reference>
<name>A0A1G2PCA1_9BACT</name>
<dbReference type="InterPro" id="IPR023214">
    <property type="entry name" value="HAD_sf"/>
</dbReference>
<evidence type="ECO:0000313" key="2">
    <source>
        <dbReference type="Proteomes" id="UP000178869"/>
    </source>
</evidence>
<dbReference type="GO" id="GO:0008967">
    <property type="term" value="F:phosphoglycolate phosphatase activity"/>
    <property type="evidence" value="ECO:0007669"/>
    <property type="project" value="TreeGrafter"/>
</dbReference>
<organism evidence="1 2">
    <name type="scientific">Candidatus Terrybacteria bacterium RIFCSPHIGHO2_01_FULL_43_35</name>
    <dbReference type="NCBI Taxonomy" id="1802361"/>
    <lineage>
        <taxon>Bacteria</taxon>
        <taxon>Candidatus Terryibacteriota</taxon>
    </lineage>
</organism>
<dbReference type="SUPFAM" id="SSF56784">
    <property type="entry name" value="HAD-like"/>
    <property type="match status" value="1"/>
</dbReference>
<dbReference type="GO" id="GO:0006281">
    <property type="term" value="P:DNA repair"/>
    <property type="evidence" value="ECO:0007669"/>
    <property type="project" value="TreeGrafter"/>
</dbReference>
<gene>
    <name evidence="1" type="ORF">A2828_00900</name>
</gene>
<dbReference type="InterPro" id="IPR036412">
    <property type="entry name" value="HAD-like_sf"/>
</dbReference>
<protein>
    <recommendedName>
        <fullName evidence="3">HAD family hydrolase</fullName>
    </recommendedName>
</protein>
<dbReference type="Pfam" id="PF00702">
    <property type="entry name" value="Hydrolase"/>
    <property type="match status" value="1"/>
</dbReference>
<evidence type="ECO:0000313" key="1">
    <source>
        <dbReference type="EMBL" id="OHA45966.1"/>
    </source>
</evidence>
<dbReference type="Gene3D" id="1.10.150.240">
    <property type="entry name" value="Putative phosphatase, domain 2"/>
    <property type="match status" value="1"/>
</dbReference>
<sequence length="251" mass="28348">MAVAIRAVILDYDGTSCDSWPQAIKIIRELLVEFDGSDTKSKELAIRRQWGYAAAEAFKNALPHADYDALNDFWIKNLKLASSIKPLELINGAQETLSWLSRSNIVRVLLTNRKAKHLAPAIPPSLNLTENFEIVQTFFDHKHAEERFIDHPLHITAQHAKPDRRAFRPVLQTLKRDYGITATEIISVGDALVDLEVARANNITFVGVLTGPLNTHLRWIKWASQKGVAINDDEIIPSIKNLPVWIERMNS</sequence>
<dbReference type="SFLD" id="SFLDG01129">
    <property type="entry name" value="C1.5:_HAD__Beta-PGM__Phosphata"/>
    <property type="match status" value="1"/>
</dbReference>
<proteinExistence type="predicted"/>
<evidence type="ECO:0008006" key="3">
    <source>
        <dbReference type="Google" id="ProtNLM"/>
    </source>
</evidence>
<dbReference type="InterPro" id="IPR050155">
    <property type="entry name" value="HAD-like_hydrolase_sf"/>
</dbReference>
<accession>A0A1G2PCA1</accession>
<comment type="caution">
    <text evidence="1">The sequence shown here is derived from an EMBL/GenBank/DDBJ whole genome shotgun (WGS) entry which is preliminary data.</text>
</comment>
<dbReference type="Proteomes" id="UP000178869">
    <property type="component" value="Unassembled WGS sequence"/>
</dbReference>